<gene>
    <name evidence="8" type="ORF">CPZ25_019320</name>
</gene>
<evidence type="ECO:0000256" key="5">
    <source>
        <dbReference type="ARBA" id="ARBA00023002"/>
    </source>
</evidence>
<dbReference type="InterPro" id="IPR023753">
    <property type="entry name" value="FAD/NAD-binding_dom"/>
</dbReference>
<dbReference type="GO" id="GO:0016491">
    <property type="term" value="F:oxidoreductase activity"/>
    <property type="evidence" value="ECO:0007669"/>
    <property type="project" value="UniProtKB-KW"/>
</dbReference>
<dbReference type="SUPFAM" id="SSF55424">
    <property type="entry name" value="FAD/NAD-linked reductases, dimerisation (C-terminal) domain"/>
    <property type="match status" value="1"/>
</dbReference>
<dbReference type="InterPro" id="IPR050260">
    <property type="entry name" value="FAD-bd_OxRdtase"/>
</dbReference>
<dbReference type="SUPFAM" id="SSF52821">
    <property type="entry name" value="Rhodanese/Cell cycle control phosphatase"/>
    <property type="match status" value="1"/>
</dbReference>
<dbReference type="EMBL" id="CP029487">
    <property type="protein sequence ID" value="QCT73376.1"/>
    <property type="molecule type" value="Genomic_DNA"/>
</dbReference>
<dbReference type="Pfam" id="PF02852">
    <property type="entry name" value="Pyr_redox_dim"/>
    <property type="match status" value="1"/>
</dbReference>
<proteinExistence type="inferred from homology"/>
<evidence type="ECO:0000256" key="6">
    <source>
        <dbReference type="ARBA" id="ARBA00023284"/>
    </source>
</evidence>
<dbReference type="KEGG" id="emt:CPZ25_019320"/>
<comment type="similarity">
    <text evidence="2">Belongs to the class-III pyridine nucleotide-disulfide oxidoreductase family.</text>
</comment>
<evidence type="ECO:0000313" key="9">
    <source>
        <dbReference type="Proteomes" id="UP000218387"/>
    </source>
</evidence>
<dbReference type="InterPro" id="IPR001763">
    <property type="entry name" value="Rhodanese-like_dom"/>
</dbReference>
<dbReference type="Pfam" id="PF07992">
    <property type="entry name" value="Pyr_redox_2"/>
    <property type="match status" value="1"/>
</dbReference>
<keyword evidence="9" id="KW-1185">Reference proteome</keyword>
<evidence type="ECO:0000256" key="1">
    <source>
        <dbReference type="ARBA" id="ARBA00001974"/>
    </source>
</evidence>
<dbReference type="PANTHER" id="PTHR43429">
    <property type="entry name" value="PYRIDINE NUCLEOTIDE-DISULFIDE OXIDOREDUCTASE DOMAIN-CONTAINING"/>
    <property type="match status" value="1"/>
</dbReference>
<dbReference type="AlphaFoldDB" id="A0A4V1GMI2"/>
<keyword evidence="5" id="KW-0560">Oxidoreductase</keyword>
<dbReference type="Pfam" id="PF00581">
    <property type="entry name" value="Rhodanese"/>
    <property type="match status" value="1"/>
</dbReference>
<dbReference type="Gene3D" id="3.40.250.10">
    <property type="entry name" value="Rhodanese-like domain"/>
    <property type="match status" value="1"/>
</dbReference>
<name>A0A4V1GMI2_EUBML</name>
<dbReference type="SMART" id="SM00450">
    <property type="entry name" value="RHOD"/>
    <property type="match status" value="1"/>
</dbReference>
<dbReference type="PROSITE" id="PS50206">
    <property type="entry name" value="RHODANESE_3"/>
    <property type="match status" value="1"/>
</dbReference>
<dbReference type="InterPro" id="IPR036873">
    <property type="entry name" value="Rhodanese-like_dom_sf"/>
</dbReference>
<sequence>MKKILIVGGVTGGASAAARLRRLNEEDEIILFERSEHTGCAGCGLPYYIGGVIEERRKLLQTVSGLAKRYRLDIRCGSEVLSINRDDKSITVREKETGETYEESYDKLVLSPGSRPTVPDLPGMDEAENAFTLKDVQDADVLKKALMTLTPKHAVVVGGGFGGLAMAENLQRLGLTVTIVEKKRQVVGAFDFEMAQILHRELNVHGVGLVLDDGVSRFENKGKTLVLESGRTLDCDLSILTMGVKPESGLAQRAGLRVSEAGYVVTTQTYAALDADLLTPVDGIYAIGDVVQVQNFVDKQPDAAGLAGPATRQGRVLADHLAGLPTVNNGLQRTSILKIFGKTAATTGNNVVRLKKMGISYQEVHAHRLCHADNYPGASLIDLKLIYDPKTLKILGAQAVGKEGVDKRIDVISTAMRLGATIRNLACLELCYAPPYSTVKDPVNILGTIAGNISEGVYKTIPWDEIEGVVTDGGFLLDVMPPEEFDKGHISGAVNIELDCLRERLDELPQERGLPLYICSGTGQRAYTAVRLLRGCGYNNLYLLSGGYATYCDGTYQPNA</sequence>
<dbReference type="InterPro" id="IPR016156">
    <property type="entry name" value="FAD/NAD-linked_Rdtase_dimer_sf"/>
</dbReference>
<dbReference type="InterPro" id="IPR004099">
    <property type="entry name" value="Pyr_nucl-diS_OxRdtase_dimer"/>
</dbReference>
<evidence type="ECO:0000259" key="7">
    <source>
        <dbReference type="PROSITE" id="PS50206"/>
    </source>
</evidence>
<dbReference type="Proteomes" id="UP000218387">
    <property type="component" value="Chromosome"/>
</dbReference>
<feature type="domain" description="Rhodanese" evidence="7">
    <location>
        <begin position="470"/>
        <end position="560"/>
    </location>
</feature>
<protein>
    <submittedName>
        <fullName evidence="8">CoA-disulfide reductase</fullName>
    </submittedName>
</protein>
<keyword evidence="4" id="KW-0274">FAD</keyword>
<organism evidence="8 9">
    <name type="scientific">Eubacterium maltosivorans</name>
    <dbReference type="NCBI Taxonomy" id="2041044"/>
    <lineage>
        <taxon>Bacteria</taxon>
        <taxon>Bacillati</taxon>
        <taxon>Bacillota</taxon>
        <taxon>Clostridia</taxon>
        <taxon>Eubacteriales</taxon>
        <taxon>Eubacteriaceae</taxon>
        <taxon>Eubacterium</taxon>
    </lineage>
</organism>
<evidence type="ECO:0000256" key="2">
    <source>
        <dbReference type="ARBA" id="ARBA00009130"/>
    </source>
</evidence>
<dbReference type="PRINTS" id="PR00411">
    <property type="entry name" value="PNDRDTASEI"/>
</dbReference>
<evidence type="ECO:0000256" key="4">
    <source>
        <dbReference type="ARBA" id="ARBA00022827"/>
    </source>
</evidence>
<dbReference type="PANTHER" id="PTHR43429:SF1">
    <property type="entry name" value="NAD(P)H SULFUR OXIDOREDUCTASE (COA-DEPENDENT)"/>
    <property type="match status" value="1"/>
</dbReference>
<evidence type="ECO:0000256" key="3">
    <source>
        <dbReference type="ARBA" id="ARBA00022630"/>
    </source>
</evidence>
<dbReference type="SUPFAM" id="SSF51905">
    <property type="entry name" value="FAD/NAD(P)-binding domain"/>
    <property type="match status" value="2"/>
</dbReference>
<comment type="cofactor">
    <cofactor evidence="1">
        <name>FAD</name>
        <dbReference type="ChEBI" id="CHEBI:57692"/>
    </cofactor>
</comment>
<dbReference type="RefSeq" id="WP_096920774.1">
    <property type="nucleotide sequence ID" value="NZ_CP029487.1"/>
</dbReference>
<dbReference type="InterPro" id="IPR036188">
    <property type="entry name" value="FAD/NAD-bd_sf"/>
</dbReference>
<accession>A0A4V1GMI2</accession>
<keyword evidence="6" id="KW-0676">Redox-active center</keyword>
<keyword evidence="3" id="KW-0285">Flavoprotein</keyword>
<reference evidence="8 9" key="1">
    <citation type="submission" date="2018-05" db="EMBL/GenBank/DDBJ databases">
        <title>Genome comparison of Eubacterium sp.</title>
        <authorList>
            <person name="Feng Y."/>
            <person name="Sanchez-Andrea I."/>
            <person name="Stams A.J.M."/>
            <person name="De Vos W.M."/>
        </authorList>
    </citation>
    <scope>NUCLEOTIDE SEQUENCE [LARGE SCALE GENOMIC DNA]</scope>
    <source>
        <strain evidence="8 9">YI</strain>
    </source>
</reference>
<dbReference type="Gene3D" id="3.50.50.60">
    <property type="entry name" value="FAD/NAD(P)-binding domain"/>
    <property type="match status" value="2"/>
</dbReference>
<evidence type="ECO:0000313" key="8">
    <source>
        <dbReference type="EMBL" id="QCT73376.1"/>
    </source>
</evidence>
<dbReference type="PRINTS" id="PR00368">
    <property type="entry name" value="FADPNR"/>
</dbReference>